<evidence type="ECO:0000256" key="8">
    <source>
        <dbReference type="ARBA" id="ARBA00022448"/>
    </source>
</evidence>
<feature type="compositionally biased region" description="Polar residues" evidence="25">
    <location>
        <begin position="463"/>
        <end position="482"/>
    </location>
</feature>
<keyword evidence="16 26" id="KW-1133">Transmembrane helix</keyword>
<dbReference type="Pfam" id="PF03520">
    <property type="entry name" value="KCNQ_channel"/>
    <property type="match status" value="1"/>
</dbReference>
<comment type="catalytic activity">
    <reaction evidence="24">
        <text>K(+)(in) = K(+)(out)</text>
        <dbReference type="Rhea" id="RHEA:29463"/>
        <dbReference type="ChEBI" id="CHEBI:29103"/>
    </reaction>
</comment>
<dbReference type="PANTHER" id="PTHR47735">
    <property type="entry name" value="POTASSIUM VOLTAGE-GATED CHANNEL SUBFAMILY KQT MEMBER 4"/>
    <property type="match status" value="1"/>
</dbReference>
<keyword evidence="30" id="KW-1185">Reference proteome</keyword>
<evidence type="ECO:0000256" key="25">
    <source>
        <dbReference type="SAM" id="MobiDB-lite"/>
    </source>
</evidence>
<keyword evidence="17" id="KW-0406">Ion transport</keyword>
<dbReference type="AlphaFoldDB" id="A0A835CPB2"/>
<keyword evidence="10" id="KW-0633">Potassium transport</keyword>
<evidence type="ECO:0000256" key="23">
    <source>
        <dbReference type="ARBA" id="ARBA00032659"/>
    </source>
</evidence>
<evidence type="ECO:0000256" key="1">
    <source>
        <dbReference type="ARBA" id="ARBA00004156"/>
    </source>
</evidence>
<evidence type="ECO:0000256" key="17">
    <source>
        <dbReference type="ARBA" id="ARBA00023065"/>
    </source>
</evidence>
<evidence type="ECO:0000256" key="20">
    <source>
        <dbReference type="ARBA" id="ARBA00023329"/>
    </source>
</evidence>
<dbReference type="SUPFAM" id="SSF81324">
    <property type="entry name" value="Voltage-gated potassium channels"/>
    <property type="match status" value="1"/>
</dbReference>
<evidence type="ECO:0000256" key="9">
    <source>
        <dbReference type="ARBA" id="ARBA00022475"/>
    </source>
</evidence>
<evidence type="ECO:0000256" key="22">
    <source>
        <dbReference type="ARBA" id="ARBA00030121"/>
    </source>
</evidence>
<evidence type="ECO:0000256" key="15">
    <source>
        <dbReference type="ARBA" id="ARBA00022958"/>
    </source>
</evidence>
<accession>A0A835CPB2</accession>
<keyword evidence="20" id="KW-0968">Cytoplasmic vesicle</keyword>
<keyword evidence="11 26" id="KW-0812">Transmembrane</keyword>
<keyword evidence="15" id="KW-0630">Potassium</keyword>
<dbReference type="GO" id="GO:0030659">
    <property type="term" value="C:cytoplasmic vesicle membrane"/>
    <property type="evidence" value="ECO:0007669"/>
    <property type="project" value="UniProtKB-SubCell"/>
</dbReference>
<dbReference type="Gene3D" id="1.10.287.70">
    <property type="match status" value="1"/>
</dbReference>
<feature type="transmembrane region" description="Helical" evidence="26">
    <location>
        <begin position="337"/>
        <end position="363"/>
    </location>
</feature>
<dbReference type="InterPro" id="IPR005821">
    <property type="entry name" value="Ion_trans_dom"/>
</dbReference>
<comment type="similarity">
    <text evidence="6">Belongs to the potassium channel family. KQT (TC 1.A.1.15) subfamily. Kv7.1/KCNQ1 sub-subfamily.</text>
</comment>
<evidence type="ECO:0000256" key="6">
    <source>
        <dbReference type="ARBA" id="ARBA00009499"/>
    </source>
</evidence>
<dbReference type="GO" id="GO:0003008">
    <property type="term" value="P:system process"/>
    <property type="evidence" value="ECO:0007669"/>
    <property type="project" value="UniProtKB-ARBA"/>
</dbReference>
<dbReference type="GO" id="GO:0051049">
    <property type="term" value="P:regulation of transport"/>
    <property type="evidence" value="ECO:0007669"/>
    <property type="project" value="UniProtKB-ARBA"/>
</dbReference>
<comment type="subcellular location">
    <subcellularLocation>
        <location evidence="2">Basolateral cell membrane</location>
    </subcellularLocation>
    <subcellularLocation>
        <location evidence="5">Cell membrane</location>
        <topology evidence="5">Multi-pass membrane protein</topology>
    </subcellularLocation>
    <subcellularLocation>
        <location evidence="1">Cytoplasmic vesicle membrane</location>
    </subcellularLocation>
    <subcellularLocation>
        <location evidence="3">Endoplasmic reticulum</location>
    </subcellularLocation>
    <subcellularLocation>
        <location evidence="4">Membrane raft</location>
    </subcellularLocation>
</comment>
<dbReference type="Gene3D" id="1.20.120.350">
    <property type="entry name" value="Voltage-gated potassium channels. Chain C"/>
    <property type="match status" value="1"/>
</dbReference>
<feature type="transmembrane region" description="Helical" evidence="26">
    <location>
        <begin position="279"/>
        <end position="298"/>
    </location>
</feature>
<evidence type="ECO:0000256" key="19">
    <source>
        <dbReference type="ARBA" id="ARBA00023303"/>
    </source>
</evidence>
<evidence type="ECO:0000259" key="28">
    <source>
        <dbReference type="Pfam" id="PF03520"/>
    </source>
</evidence>
<name>A0A835CPB2_APHGI</name>
<dbReference type="InterPro" id="IPR003937">
    <property type="entry name" value="K_chnl_volt-dep_KCNQ"/>
</dbReference>
<organism evidence="29 30">
    <name type="scientific">Aphidius gifuensis</name>
    <name type="common">Parasitoid wasp</name>
    <dbReference type="NCBI Taxonomy" id="684658"/>
    <lineage>
        <taxon>Eukaryota</taxon>
        <taxon>Metazoa</taxon>
        <taxon>Ecdysozoa</taxon>
        <taxon>Arthropoda</taxon>
        <taxon>Hexapoda</taxon>
        <taxon>Insecta</taxon>
        <taxon>Pterygota</taxon>
        <taxon>Neoptera</taxon>
        <taxon>Endopterygota</taxon>
        <taxon>Hymenoptera</taxon>
        <taxon>Apocrita</taxon>
        <taxon>Ichneumonoidea</taxon>
        <taxon>Braconidae</taxon>
        <taxon>Aphidiinae</taxon>
        <taxon>Aphidius</taxon>
    </lineage>
</organism>
<keyword evidence="12" id="KW-0256">Endoplasmic reticulum</keyword>
<keyword evidence="19" id="KW-0407">Ion channel</keyword>
<dbReference type="FunFam" id="1.10.287.70:FF:000113">
    <property type="entry name" value="Potassium voltage-gated channel subfamily KQT member 1"/>
    <property type="match status" value="1"/>
</dbReference>
<evidence type="ECO:0000313" key="29">
    <source>
        <dbReference type="EMBL" id="KAF7991679.1"/>
    </source>
</evidence>
<evidence type="ECO:0000256" key="11">
    <source>
        <dbReference type="ARBA" id="ARBA00022692"/>
    </source>
</evidence>
<dbReference type="GO" id="GO:0005516">
    <property type="term" value="F:calmodulin binding"/>
    <property type="evidence" value="ECO:0007669"/>
    <property type="project" value="UniProtKB-KW"/>
</dbReference>
<evidence type="ECO:0000256" key="12">
    <source>
        <dbReference type="ARBA" id="ARBA00022824"/>
    </source>
</evidence>
<evidence type="ECO:0000256" key="2">
    <source>
        <dbReference type="ARBA" id="ARBA00004187"/>
    </source>
</evidence>
<keyword evidence="8" id="KW-0813">Transport</keyword>
<dbReference type="PANTHER" id="PTHR47735:SF14">
    <property type="entry name" value="POTASSIUM VOLTAGE-GATED CHANNEL SUBFAMILY KQT MEMBER 1"/>
    <property type="match status" value="1"/>
</dbReference>
<dbReference type="OrthoDB" id="8879391at2759"/>
<evidence type="ECO:0000256" key="21">
    <source>
        <dbReference type="ARBA" id="ARBA00029687"/>
    </source>
</evidence>
<evidence type="ECO:0000256" key="3">
    <source>
        <dbReference type="ARBA" id="ARBA00004240"/>
    </source>
</evidence>
<evidence type="ECO:0000259" key="27">
    <source>
        <dbReference type="Pfam" id="PF00520"/>
    </source>
</evidence>
<feature type="domain" description="Potassium channel voltage dependent KCNQ C-terminal" evidence="28">
    <location>
        <begin position="523"/>
        <end position="653"/>
    </location>
</feature>
<dbReference type="GO" id="GO:0005783">
    <property type="term" value="C:endoplasmic reticulum"/>
    <property type="evidence" value="ECO:0007669"/>
    <property type="project" value="UniProtKB-SubCell"/>
</dbReference>
<evidence type="ECO:0000256" key="14">
    <source>
        <dbReference type="ARBA" id="ARBA00022882"/>
    </source>
</evidence>
<dbReference type="PRINTS" id="PR01459">
    <property type="entry name" value="KCNQCHANNEL"/>
</dbReference>
<evidence type="ECO:0000256" key="13">
    <source>
        <dbReference type="ARBA" id="ARBA00022860"/>
    </source>
</evidence>
<evidence type="ECO:0000256" key="24">
    <source>
        <dbReference type="ARBA" id="ARBA00034430"/>
    </source>
</evidence>
<dbReference type="InterPro" id="IPR013821">
    <property type="entry name" value="K_chnl_volt-dep_KCNQ_C"/>
</dbReference>
<keyword evidence="14" id="KW-0851">Voltage-gated channel</keyword>
<evidence type="ECO:0000256" key="5">
    <source>
        <dbReference type="ARBA" id="ARBA00004651"/>
    </source>
</evidence>
<evidence type="ECO:0000256" key="18">
    <source>
        <dbReference type="ARBA" id="ARBA00023136"/>
    </source>
</evidence>
<evidence type="ECO:0000256" key="10">
    <source>
        <dbReference type="ARBA" id="ARBA00022538"/>
    </source>
</evidence>
<keyword evidence="9" id="KW-1003">Cell membrane</keyword>
<dbReference type="InterPro" id="IPR027359">
    <property type="entry name" value="Volt_channel_dom_sf"/>
</dbReference>
<dbReference type="Gene3D" id="6.10.140.1910">
    <property type="match status" value="2"/>
</dbReference>
<dbReference type="EMBL" id="JACMRX010000004">
    <property type="protein sequence ID" value="KAF7991679.1"/>
    <property type="molecule type" value="Genomic_DNA"/>
</dbReference>
<dbReference type="PRINTS" id="PR00169">
    <property type="entry name" value="KCHANNEL"/>
</dbReference>
<dbReference type="FunFam" id="1.20.120.350:FF:000017">
    <property type="entry name" value="potassium voltage-gated channel subfamily KQT member 1"/>
    <property type="match status" value="1"/>
</dbReference>
<evidence type="ECO:0000256" key="4">
    <source>
        <dbReference type="ARBA" id="ARBA00004285"/>
    </source>
</evidence>
<comment type="caution">
    <text evidence="29">The sequence shown here is derived from an EMBL/GenBank/DDBJ whole genome shotgun (WGS) entry which is preliminary data.</text>
</comment>
<dbReference type="GO" id="GO:0008076">
    <property type="term" value="C:voltage-gated potassium channel complex"/>
    <property type="evidence" value="ECO:0007669"/>
    <property type="project" value="TreeGrafter"/>
</dbReference>
<feature type="transmembrane region" description="Helical" evidence="26">
    <location>
        <begin position="174"/>
        <end position="193"/>
    </location>
</feature>
<dbReference type="GO" id="GO:0016323">
    <property type="term" value="C:basolateral plasma membrane"/>
    <property type="evidence" value="ECO:0007669"/>
    <property type="project" value="UniProtKB-SubCell"/>
</dbReference>
<evidence type="ECO:0000256" key="26">
    <source>
        <dbReference type="SAM" id="Phobius"/>
    </source>
</evidence>
<feature type="transmembrane region" description="Helical" evidence="26">
    <location>
        <begin position="140"/>
        <end position="162"/>
    </location>
</feature>
<dbReference type="GO" id="GO:0045121">
    <property type="term" value="C:membrane raft"/>
    <property type="evidence" value="ECO:0007669"/>
    <property type="project" value="UniProtKB-SubCell"/>
</dbReference>
<feature type="region of interest" description="Disordered" evidence="25">
    <location>
        <begin position="445"/>
        <end position="485"/>
    </location>
</feature>
<reference evidence="29 30" key="1">
    <citation type="submission" date="2020-08" db="EMBL/GenBank/DDBJ databases">
        <title>Aphidius gifuensis genome sequencing and assembly.</title>
        <authorList>
            <person name="Du Z."/>
        </authorList>
    </citation>
    <scope>NUCLEOTIDE SEQUENCE [LARGE SCALE GENOMIC DNA]</scope>
    <source>
        <strain evidence="29">YNYX2018</strain>
        <tissue evidence="29">Adults</tissue>
    </source>
</reference>
<keyword evidence="18 26" id="KW-0472">Membrane</keyword>
<feature type="transmembrane region" description="Helical" evidence="26">
    <location>
        <begin position="214"/>
        <end position="232"/>
    </location>
</feature>
<evidence type="ECO:0000313" key="30">
    <source>
        <dbReference type="Proteomes" id="UP000639338"/>
    </source>
</evidence>
<feature type="domain" description="Ion transport" evidence="27">
    <location>
        <begin position="142"/>
        <end position="368"/>
    </location>
</feature>
<evidence type="ECO:0000256" key="7">
    <source>
        <dbReference type="ARBA" id="ARBA00019342"/>
    </source>
</evidence>
<proteinExistence type="inferred from homology"/>
<evidence type="ECO:0000256" key="16">
    <source>
        <dbReference type="ARBA" id="ARBA00022989"/>
    </source>
</evidence>
<gene>
    <name evidence="29" type="ORF">HCN44_010480</name>
</gene>
<dbReference type="GO" id="GO:0005249">
    <property type="term" value="F:voltage-gated potassium channel activity"/>
    <property type="evidence" value="ECO:0007669"/>
    <property type="project" value="InterPro"/>
</dbReference>
<keyword evidence="13" id="KW-0112">Calmodulin-binding</keyword>
<dbReference type="Proteomes" id="UP000639338">
    <property type="component" value="Unassembled WGS sequence"/>
</dbReference>
<dbReference type="Pfam" id="PF00520">
    <property type="entry name" value="Ion_trans"/>
    <property type="match status" value="1"/>
</dbReference>
<protein>
    <recommendedName>
        <fullName evidence="7">Potassium voltage-gated channel subfamily KQT member 1</fullName>
    </recommendedName>
    <alternativeName>
        <fullName evidence="23">IKs producing slow voltage-gated potassium channel subunit alpha KvLQT1</fullName>
    </alternativeName>
    <alternativeName>
        <fullName evidence="21">KQT-like 1</fullName>
    </alternativeName>
    <alternativeName>
        <fullName evidence="22">Voltage-gated potassium channel subunit Kv7.1</fullName>
    </alternativeName>
</protein>
<sequence length="668" mass="74507">MKDRSRINDQEQGMSLDEVQGLLAPSSRLGNRGPLNVTIVKVGGGNGSSGGNEFLGLDSTELKPIPSPLSETSVTLPSDNNDTVTSGVDPRLLLTGVGGGGDRAAWEGRYHVKEHRRAGKATFQGQVYNFLERPTGWKCFLYHFSVFMVVLVCLIFSVLSTIEQYSNFANETLFWMEICLVVFFGVEYCVRLWSAGCRSKYMGCCGRFRFIRKPICIIDLIVVVASMVVLTLGSNGQVFATSAIRGIRFLQILRMLHVDRQGGTWRLLGSVVFIHRQELITTLYIGFLGLIFSSYFVYLAEKDAVGPDGKTDFSSYAITVTTIGYGDTVPQTWMGKIVASCFSVFAISFFALPAGILGSGFALKVQQKQRQKHFNRQIPAAAMLIQCLWRCYAADKAINSVATWNIYIKDPTPAGQPSTPLGKLICIKKMSLMIQVAKKASVLKRRKSRNRMDVQNQQQQQQSGTVPTINTASGTSTGQNDAQRVDNEGDVVFYMEEPKAGTPNRARRDNRGSIFMSQTSSVTEAASDEIDIDIDEPQRVTTLTEAHRNAIRAIRKIKYFVARRKFQQARKPYDVRDVIEQYSQGHLNMMVRIKELQRRLDQTLGKPGSYLAGIDRAGNIKPMTIGARLYRVEQQLSVMDKKIDQLVYVLNAVAQKQQIPLRSIEDDV</sequence>